<dbReference type="SUPFAM" id="SSF100920">
    <property type="entry name" value="Heat shock protein 70kD (HSP70), peptide-binding domain"/>
    <property type="match status" value="1"/>
</dbReference>
<evidence type="ECO:0000256" key="7">
    <source>
        <dbReference type="ARBA" id="ARBA00023136"/>
    </source>
</evidence>
<feature type="transmembrane region" description="Helical" evidence="9">
    <location>
        <begin position="330"/>
        <end position="348"/>
    </location>
</feature>
<dbReference type="PROSITE" id="PS01036">
    <property type="entry name" value="HSP70_3"/>
    <property type="match status" value="1"/>
</dbReference>
<evidence type="ECO:0000256" key="3">
    <source>
        <dbReference type="ARBA" id="ARBA00022692"/>
    </source>
</evidence>
<keyword evidence="4" id="KW-0547">Nucleotide-binding</keyword>
<dbReference type="InterPro" id="IPR029047">
    <property type="entry name" value="HSP70_peptide-bd_sf"/>
</dbReference>
<dbReference type="GO" id="GO:0000329">
    <property type="term" value="C:fungal-type vacuole membrane"/>
    <property type="evidence" value="ECO:0007669"/>
    <property type="project" value="TreeGrafter"/>
</dbReference>
<dbReference type="InterPro" id="IPR001727">
    <property type="entry name" value="GDT1-like"/>
</dbReference>
<keyword evidence="5" id="KW-0067">ATP-binding</keyword>
<evidence type="ECO:0000256" key="9">
    <source>
        <dbReference type="SAM" id="Phobius"/>
    </source>
</evidence>
<keyword evidence="7 9" id="KW-0472">Membrane</keyword>
<keyword evidence="6 9" id="KW-1133">Transmembrane helix</keyword>
<dbReference type="GO" id="GO:0032472">
    <property type="term" value="P:Golgi calcium ion transport"/>
    <property type="evidence" value="ECO:0007669"/>
    <property type="project" value="TreeGrafter"/>
</dbReference>
<dbReference type="InterPro" id="IPR043129">
    <property type="entry name" value="ATPase_NBD"/>
</dbReference>
<evidence type="ECO:0000256" key="2">
    <source>
        <dbReference type="ARBA" id="ARBA00009190"/>
    </source>
</evidence>
<keyword evidence="3 9" id="KW-0812">Transmembrane</keyword>
<feature type="transmembrane region" description="Helical" evidence="9">
    <location>
        <begin position="166"/>
        <end position="184"/>
    </location>
</feature>
<sequence>MTRLPRSKVLAIVLALCLACLSLSSTHNAANAASLVTRGDDLDKYSADLGNDFEGAAGSFKKAGGDRSKNVDEFSNYDDSTDSTDSLPNQVGGMDLSSEETQSFFLSLAMIMVSEIGDKTFLIAAIMAMKHPRLLVFSAALSALAIMSVLSAAFGHAVPNLIPRTYTNYMAALLFFCFGIRMFYDGYYMTEEDAKHELEEVTQELQDKEDLELLQRAEAGAATTSANTDENAEDSSNLVGMGPAHEGSKKKESSGLINLFQLLFSPVFVQTFVMTFLAEWGDRSQIATIALAAAHNMVWVSIGAVLGHSMCTGVAVIGGRMLASKISVRTVTLAGAVVFEIFAVVSLFSKKGQFSVLMTFIVVALLTSVTVSADPSEYVATTLAIEVGSTATRLSVLGGANGLTFGANGGPRIISIGPGTRSAHGPLESNWTTDGFLWIKDGMDKARYVHPSNTFFNLDHPTALRSRYEHLSRPNMAGYQAFTLIDITAQYLQDLIATTESILGHNVTFVAIVLPDGQNIRTRAIEITHDQVQGNYTRYDRLHVSGHNPPSTEYNMMEESAAAALRQRHRQFSRSFRKAPAALFHFENGMEYNRGVLVYRLGASTFEVSVHDAEDGAYEILSSVYDPHLGGNDFNQRVTDHLLLAHKNKTGQDLSNDNAFLLWLASEVETAKRELSVQDWAQIDFKFSHPEGHGFSERITRSQFEDLNRDLFTKTITAIDQALQNCVEYTKEDIQDIVFAGGSSRIPFLQSAVRAYFGHHKKFHGGDNPETTIVFGAAKLGHRILDGNHDTGPECCWAEEEYTPLGIETAGGRMFTYTDHQNSGDFNSNKMYTFTTTMDNQDRAVIRVFRLGDGTRTGQTKFLGGVELRGIAPAPKGVPQIRVKLITSKCGSAVSLTAMDVASGTINGTVFSTGSGVGQERIKDETLEGGEIEPAGKLIVLPA</sequence>
<feature type="compositionally biased region" description="Basic and acidic residues" evidence="8">
    <location>
        <begin position="63"/>
        <end position="72"/>
    </location>
</feature>
<dbReference type="InterPro" id="IPR049555">
    <property type="entry name" value="GDT1-like_CS"/>
</dbReference>
<feature type="transmembrane region" description="Helical" evidence="9">
    <location>
        <begin position="256"/>
        <end position="278"/>
    </location>
</feature>
<organism evidence="11 12">
    <name type="scientific">Mortierella alpina</name>
    <name type="common">Oleaginous fungus</name>
    <name type="synonym">Mortierella renispora</name>
    <dbReference type="NCBI Taxonomy" id="64518"/>
    <lineage>
        <taxon>Eukaryota</taxon>
        <taxon>Fungi</taxon>
        <taxon>Fungi incertae sedis</taxon>
        <taxon>Mucoromycota</taxon>
        <taxon>Mortierellomycotina</taxon>
        <taxon>Mortierellomycetes</taxon>
        <taxon>Mortierellales</taxon>
        <taxon>Mortierellaceae</taxon>
        <taxon>Mortierella</taxon>
    </lineage>
</organism>
<dbReference type="InterPro" id="IPR013126">
    <property type="entry name" value="Hsp_70_fam"/>
</dbReference>
<feature type="compositionally biased region" description="Polar residues" evidence="8">
    <location>
        <begin position="222"/>
        <end position="238"/>
    </location>
</feature>
<proteinExistence type="inferred from homology"/>
<evidence type="ECO:0000256" key="1">
    <source>
        <dbReference type="ARBA" id="ARBA00004141"/>
    </source>
</evidence>
<evidence type="ECO:0000256" key="8">
    <source>
        <dbReference type="SAM" id="MobiDB-lite"/>
    </source>
</evidence>
<reference evidence="11" key="1">
    <citation type="submission" date="2021-07" db="EMBL/GenBank/DDBJ databases">
        <title>Draft genome of Mortierella alpina, strain LL118, isolated from an aspen leaf litter sample.</title>
        <authorList>
            <person name="Yang S."/>
            <person name="Vinatzer B.A."/>
        </authorList>
    </citation>
    <scope>NUCLEOTIDE SEQUENCE</scope>
    <source>
        <strain evidence="11">LL118</strain>
    </source>
</reference>
<name>A0A9P8D1W5_MORAP</name>
<dbReference type="Gene3D" id="2.60.34.10">
    <property type="entry name" value="Substrate Binding Domain Of DNAk, Chain A, domain 1"/>
    <property type="match status" value="1"/>
</dbReference>
<dbReference type="Gene3D" id="3.30.420.40">
    <property type="match status" value="1"/>
</dbReference>
<dbReference type="SUPFAM" id="SSF53067">
    <property type="entry name" value="Actin-like ATPase domain"/>
    <property type="match status" value="1"/>
</dbReference>
<keyword evidence="10" id="KW-0732">Signal</keyword>
<dbReference type="GO" id="GO:0140662">
    <property type="term" value="F:ATP-dependent protein folding chaperone"/>
    <property type="evidence" value="ECO:0007669"/>
    <property type="project" value="InterPro"/>
</dbReference>
<accession>A0A9P8D1W5</accession>
<dbReference type="Gene3D" id="3.90.640.10">
    <property type="entry name" value="Actin, Chain A, domain 4"/>
    <property type="match status" value="1"/>
</dbReference>
<feature type="transmembrane region" description="Helical" evidence="9">
    <location>
        <begin position="134"/>
        <end position="154"/>
    </location>
</feature>
<dbReference type="PROSITE" id="PS01214">
    <property type="entry name" value="UPF0016"/>
    <property type="match status" value="1"/>
</dbReference>
<dbReference type="InterPro" id="IPR018181">
    <property type="entry name" value="Heat_shock_70_CS"/>
</dbReference>
<evidence type="ECO:0000256" key="10">
    <source>
        <dbReference type="SAM" id="SignalP"/>
    </source>
</evidence>
<feature type="transmembrane region" description="Helical" evidence="9">
    <location>
        <begin position="104"/>
        <end position="127"/>
    </location>
</feature>
<protein>
    <recommendedName>
        <fullName evidence="13">GDT1 family protein</fullName>
    </recommendedName>
</protein>
<evidence type="ECO:0000256" key="4">
    <source>
        <dbReference type="ARBA" id="ARBA00022741"/>
    </source>
</evidence>
<dbReference type="PRINTS" id="PR00301">
    <property type="entry name" value="HEATSHOCK70"/>
</dbReference>
<dbReference type="EMBL" id="JAIFTL010000032">
    <property type="protein sequence ID" value="KAG9325795.1"/>
    <property type="molecule type" value="Genomic_DNA"/>
</dbReference>
<evidence type="ECO:0008006" key="13">
    <source>
        <dbReference type="Google" id="ProtNLM"/>
    </source>
</evidence>
<feature type="region of interest" description="Disordered" evidence="8">
    <location>
        <begin position="220"/>
        <end position="247"/>
    </location>
</feature>
<dbReference type="GO" id="GO:0015085">
    <property type="term" value="F:calcium ion transmembrane transporter activity"/>
    <property type="evidence" value="ECO:0007669"/>
    <property type="project" value="TreeGrafter"/>
</dbReference>
<dbReference type="PANTHER" id="PTHR12608">
    <property type="entry name" value="TRANSMEMBRANE PROTEIN HTP-1 RELATED"/>
    <property type="match status" value="1"/>
</dbReference>
<feature type="transmembrane region" description="Helical" evidence="9">
    <location>
        <begin position="298"/>
        <end position="318"/>
    </location>
</feature>
<feature type="signal peptide" evidence="10">
    <location>
        <begin position="1"/>
        <end position="24"/>
    </location>
</feature>
<dbReference type="FunFam" id="3.90.640.10:FF:000003">
    <property type="entry name" value="Molecular chaperone DnaK"/>
    <property type="match status" value="1"/>
</dbReference>
<dbReference type="Proteomes" id="UP000717515">
    <property type="component" value="Unassembled WGS sequence"/>
</dbReference>
<dbReference type="GO" id="GO:0005384">
    <property type="term" value="F:manganese ion transmembrane transporter activity"/>
    <property type="evidence" value="ECO:0007669"/>
    <property type="project" value="TreeGrafter"/>
</dbReference>
<feature type="chain" id="PRO_5040172283" description="GDT1 family protein" evidence="10">
    <location>
        <begin position="25"/>
        <end position="943"/>
    </location>
</feature>
<evidence type="ECO:0000313" key="12">
    <source>
        <dbReference type="Proteomes" id="UP000717515"/>
    </source>
</evidence>
<evidence type="ECO:0000256" key="5">
    <source>
        <dbReference type="ARBA" id="ARBA00022840"/>
    </source>
</evidence>
<dbReference type="GO" id="GO:0032468">
    <property type="term" value="P:Golgi calcium ion homeostasis"/>
    <property type="evidence" value="ECO:0007669"/>
    <property type="project" value="TreeGrafter"/>
</dbReference>
<dbReference type="GO" id="GO:0005524">
    <property type="term" value="F:ATP binding"/>
    <property type="evidence" value="ECO:0007669"/>
    <property type="project" value="UniProtKB-KW"/>
</dbReference>
<dbReference type="Pfam" id="PF01169">
    <property type="entry name" value="GDT1"/>
    <property type="match status" value="2"/>
</dbReference>
<feature type="region of interest" description="Disordered" evidence="8">
    <location>
        <begin position="61"/>
        <end position="92"/>
    </location>
</feature>
<comment type="caution">
    <text evidence="11">The sequence shown here is derived from an EMBL/GenBank/DDBJ whole genome shotgun (WGS) entry which is preliminary data.</text>
</comment>
<dbReference type="AlphaFoldDB" id="A0A9P8D1W5"/>
<comment type="subcellular location">
    <subcellularLocation>
        <location evidence="1">Membrane</location>
        <topology evidence="1">Multi-pass membrane protein</topology>
    </subcellularLocation>
</comment>
<evidence type="ECO:0000313" key="11">
    <source>
        <dbReference type="EMBL" id="KAG9325795.1"/>
    </source>
</evidence>
<gene>
    <name evidence="11" type="ORF">KVV02_005719</name>
</gene>
<dbReference type="Pfam" id="PF00012">
    <property type="entry name" value="HSP70"/>
    <property type="match status" value="1"/>
</dbReference>
<evidence type="ECO:0000256" key="6">
    <source>
        <dbReference type="ARBA" id="ARBA00022989"/>
    </source>
</evidence>
<comment type="similarity">
    <text evidence="2">Belongs to the GDT1 family.</text>
</comment>
<dbReference type="PANTHER" id="PTHR12608:SF1">
    <property type="entry name" value="TRANSMEMBRANE PROTEIN 165"/>
    <property type="match status" value="1"/>
</dbReference>
<dbReference type="GO" id="GO:0005794">
    <property type="term" value="C:Golgi apparatus"/>
    <property type="evidence" value="ECO:0007669"/>
    <property type="project" value="TreeGrafter"/>
</dbReference>